<proteinExistence type="predicted"/>
<reference evidence="1 2" key="1">
    <citation type="submission" date="2020-07" db="EMBL/GenBank/DDBJ databases">
        <title>Sequencing the genomes of 1000 actinobacteria strains.</title>
        <authorList>
            <person name="Klenk H.-P."/>
        </authorList>
    </citation>
    <scope>NUCLEOTIDE SEQUENCE [LARGE SCALE GENOMIC DNA]</scope>
    <source>
        <strain evidence="1 2">DSM 15131</strain>
    </source>
</reference>
<dbReference type="RefSeq" id="WP_179648487.1">
    <property type="nucleotide sequence ID" value="NZ_JACBZM010000001.1"/>
</dbReference>
<gene>
    <name evidence="1" type="ORF">BJ993_001785</name>
</gene>
<evidence type="ECO:0000313" key="1">
    <source>
        <dbReference type="EMBL" id="NYI44705.1"/>
    </source>
</evidence>
<accession>A0A7Y9ZH19</accession>
<evidence type="ECO:0000313" key="2">
    <source>
        <dbReference type="Proteomes" id="UP000562045"/>
    </source>
</evidence>
<comment type="caution">
    <text evidence="1">The sequence shown here is derived from an EMBL/GenBank/DDBJ whole genome shotgun (WGS) entry which is preliminary data.</text>
</comment>
<dbReference type="EMBL" id="JACBZM010000001">
    <property type="protein sequence ID" value="NYI44705.1"/>
    <property type="molecule type" value="Genomic_DNA"/>
</dbReference>
<dbReference type="AlphaFoldDB" id="A0A7Y9ZH19"/>
<dbReference type="Proteomes" id="UP000562045">
    <property type="component" value="Unassembled WGS sequence"/>
</dbReference>
<sequence length="225" mass="24970">MVDALAGVDAVAELPDPELQELEPEATGPASYERFGVHWVRRVLHKERILRTIDAVLGDQISLGPIGAGPGRAFASVSFTGTFGPTSGEEVPAELLTYAIDLPISVVFQLDLPLDKLNFNAEVVIPLVLVVHTEDPLKLRLELLTPSENQIGLELKTDTRRGAILRKMTGLDAELRRFVLKVIDTELAKPYVKRATYLDMEELIDHAWPMLTEQFLPRGPEDRRG</sequence>
<protein>
    <submittedName>
        <fullName evidence="1">Uncharacterized protein</fullName>
    </submittedName>
</protein>
<organism evidence="1 2">
    <name type="scientific">Nocardioides aromaticivorans</name>
    <dbReference type="NCBI Taxonomy" id="200618"/>
    <lineage>
        <taxon>Bacteria</taxon>
        <taxon>Bacillati</taxon>
        <taxon>Actinomycetota</taxon>
        <taxon>Actinomycetes</taxon>
        <taxon>Propionibacteriales</taxon>
        <taxon>Nocardioidaceae</taxon>
        <taxon>Nocardioides</taxon>
    </lineage>
</organism>
<name>A0A7Y9ZH19_9ACTN</name>